<dbReference type="AlphaFoldDB" id="A0A1I2VXI9"/>
<feature type="non-terminal residue" evidence="1">
    <location>
        <position position="52"/>
    </location>
</feature>
<sequence>MYILGGMLFSFEVLVKNFDEEDKLYQILKQIDCKEIEKLNGCYIGPGRKRYD</sequence>
<name>A0A1I2VXI9_9FIRM</name>
<dbReference type="EMBL" id="FOOX01000012">
    <property type="protein sequence ID" value="SFG92031.1"/>
    <property type="molecule type" value="Genomic_DNA"/>
</dbReference>
<evidence type="ECO:0000313" key="2">
    <source>
        <dbReference type="Proteomes" id="UP000199337"/>
    </source>
</evidence>
<evidence type="ECO:0000313" key="1">
    <source>
        <dbReference type="EMBL" id="SFG92031.1"/>
    </source>
</evidence>
<dbReference type="Proteomes" id="UP000199337">
    <property type="component" value="Unassembled WGS sequence"/>
</dbReference>
<keyword evidence="2" id="KW-1185">Reference proteome</keyword>
<organism evidence="1 2">
    <name type="scientific">Desulfotruncus arcticus DSM 17038</name>
    <dbReference type="NCBI Taxonomy" id="1121424"/>
    <lineage>
        <taxon>Bacteria</taxon>
        <taxon>Bacillati</taxon>
        <taxon>Bacillota</taxon>
        <taxon>Clostridia</taxon>
        <taxon>Eubacteriales</taxon>
        <taxon>Desulfallaceae</taxon>
        <taxon>Desulfotruncus</taxon>
    </lineage>
</organism>
<accession>A0A1I2VXI9</accession>
<gene>
    <name evidence="1" type="ORF">SAMN05660649_03124</name>
</gene>
<proteinExistence type="predicted"/>
<reference evidence="2" key="1">
    <citation type="submission" date="2016-10" db="EMBL/GenBank/DDBJ databases">
        <authorList>
            <person name="Varghese N."/>
            <person name="Submissions S."/>
        </authorList>
    </citation>
    <scope>NUCLEOTIDE SEQUENCE [LARGE SCALE GENOMIC DNA]</scope>
    <source>
        <strain evidence="2">DSM 17038</strain>
    </source>
</reference>
<protein>
    <submittedName>
        <fullName evidence="1">Uncharacterized protein</fullName>
    </submittedName>
</protein>